<dbReference type="KEGG" id="pfo:Pfl01_3214"/>
<dbReference type="Proteomes" id="UP000002704">
    <property type="component" value="Chromosome"/>
</dbReference>
<accession>Q3KBA2</accession>
<dbReference type="AlphaFoldDB" id="Q3KBA2"/>
<reference evidence="1 2" key="1">
    <citation type="journal article" date="2009" name="Genome Biol.">
        <title>Genomic and genetic analyses of diversity and plant interactions of Pseudomonas fluorescens.</title>
        <authorList>
            <person name="Silby M.W."/>
            <person name="Cerdeno-Tarraga A.M."/>
            <person name="Vernikos G.S."/>
            <person name="Giddens S.R."/>
            <person name="Jackson R.W."/>
            <person name="Preston G.M."/>
            <person name="Zhang X.X."/>
            <person name="Moon C.D."/>
            <person name="Gehrig S.M."/>
            <person name="Godfrey S.A."/>
            <person name="Knight C.G."/>
            <person name="Malone J.G."/>
            <person name="Robinson Z."/>
            <person name="Spiers A.J."/>
            <person name="Harris S."/>
            <person name="Challis G.L."/>
            <person name="Yaxley A.M."/>
            <person name="Harris D."/>
            <person name="Seeger K."/>
            <person name="Murphy L."/>
            <person name="Rutter S."/>
            <person name="Squares R."/>
            <person name="Quail M.A."/>
            <person name="Saunders E."/>
            <person name="Mavromatis K."/>
            <person name="Brettin T.S."/>
            <person name="Bentley S.D."/>
            <person name="Hothersall J."/>
            <person name="Stephens E."/>
            <person name="Thomas C.M."/>
            <person name="Parkhill J."/>
            <person name="Levy S.B."/>
            <person name="Rainey P.B."/>
            <person name="Thomson N.R."/>
        </authorList>
    </citation>
    <scope>NUCLEOTIDE SEQUENCE [LARGE SCALE GENOMIC DNA]</scope>
    <source>
        <strain evidence="1 2">Pf0-1</strain>
    </source>
</reference>
<name>Q3KBA2_PSEPF</name>
<protein>
    <submittedName>
        <fullName evidence="1">Uncharacterized protein</fullName>
    </submittedName>
</protein>
<gene>
    <name evidence="1" type="ordered locus">Pfl01_3214</name>
</gene>
<proteinExistence type="predicted"/>
<sequence length="122" mass="14534">MTADNFPQYLEASEGKVLSPLELDALFEPDGKLFERIEQHYLSGEALSVDEFKLANIFVSRLPKFYVNFDRKIYMHMDYGRCHEESVYPGWIAQCVDFSFLIPDRERYWVKDGSDYWKLRFL</sequence>
<organism evidence="1 2">
    <name type="scientific">Pseudomonas fluorescens (strain Pf0-1)</name>
    <dbReference type="NCBI Taxonomy" id="205922"/>
    <lineage>
        <taxon>Bacteria</taxon>
        <taxon>Pseudomonadati</taxon>
        <taxon>Pseudomonadota</taxon>
        <taxon>Gammaproteobacteria</taxon>
        <taxon>Pseudomonadales</taxon>
        <taxon>Pseudomonadaceae</taxon>
        <taxon>Pseudomonas</taxon>
    </lineage>
</organism>
<evidence type="ECO:0000313" key="2">
    <source>
        <dbReference type="Proteomes" id="UP000002704"/>
    </source>
</evidence>
<dbReference type="RefSeq" id="WP_011334595.1">
    <property type="nucleotide sequence ID" value="NC_007492.2"/>
</dbReference>
<evidence type="ECO:0000313" key="1">
    <source>
        <dbReference type="EMBL" id="ABA74952.1"/>
    </source>
</evidence>
<dbReference type="HOGENOM" id="CLU_2024735_0_0_6"/>
<dbReference type="EMBL" id="CP000094">
    <property type="protein sequence ID" value="ABA74952.1"/>
    <property type="molecule type" value="Genomic_DNA"/>
</dbReference>